<name>A0A0D0G7N8_9BACL</name>
<dbReference type="PATRIC" id="fig|265546.4.peg.1376"/>
<dbReference type="InterPro" id="IPR025626">
    <property type="entry name" value="YyzF"/>
</dbReference>
<comment type="caution">
    <text evidence="1">The sequence shown here is derived from an EMBL/GenBank/DDBJ whole genome shotgun (WGS) entry which is preliminary data.</text>
</comment>
<reference evidence="1 2" key="1">
    <citation type="submission" date="2015-01" db="EMBL/GenBank/DDBJ databases">
        <title>Genome sequence of Anoxybacillus ayderensis strain AB04.</title>
        <authorList>
            <person name="Belduz A.O."/>
            <person name="Canakci S."/>
            <person name="Chan K.-G."/>
            <person name="Kahar U.M."/>
            <person name="Yaakob A.S."/>
            <person name="Chan C.S."/>
            <person name="Goh K.M."/>
        </authorList>
    </citation>
    <scope>NUCLEOTIDE SEQUENCE [LARGE SCALE GENOMIC DNA]</scope>
    <source>
        <strain evidence="1 2">AB04</strain>
    </source>
</reference>
<proteinExistence type="predicted"/>
<dbReference type="RefSeq" id="WP_009361064.1">
    <property type="nucleotide sequence ID" value="NZ_ANOC01000013.1"/>
</dbReference>
<accession>A0A7V9ZAE2</accession>
<evidence type="ECO:0000313" key="1">
    <source>
        <dbReference type="EMBL" id="KIP21375.1"/>
    </source>
</evidence>
<organism evidence="1 2">
    <name type="scientific">Anoxybacillus ayderensis</name>
    <dbReference type="NCBI Taxonomy" id="265546"/>
    <lineage>
        <taxon>Bacteria</taxon>
        <taxon>Bacillati</taxon>
        <taxon>Bacillota</taxon>
        <taxon>Bacilli</taxon>
        <taxon>Bacillales</taxon>
        <taxon>Anoxybacillaceae</taxon>
        <taxon>Anoxybacillus</taxon>
    </lineage>
</organism>
<keyword evidence="2" id="KW-1185">Reference proteome</keyword>
<evidence type="ECO:0000313" key="2">
    <source>
        <dbReference type="Proteomes" id="UP000032047"/>
    </source>
</evidence>
<dbReference type="Pfam" id="PF14116">
    <property type="entry name" value="YyzF"/>
    <property type="match status" value="1"/>
</dbReference>
<accession>A0A0D0G7N8</accession>
<gene>
    <name evidence="1" type="ORF">JV16_01378</name>
</gene>
<protein>
    <submittedName>
        <fullName evidence="1">CxxH/CxxC protein, family</fullName>
    </submittedName>
</protein>
<dbReference type="EMBL" id="JXTG01000005">
    <property type="protein sequence ID" value="KIP21375.1"/>
    <property type="molecule type" value="Genomic_DNA"/>
</dbReference>
<dbReference type="NCBIfam" id="TIGR04129">
    <property type="entry name" value="CxxH_BA5709"/>
    <property type="match status" value="1"/>
</dbReference>
<dbReference type="AlphaFoldDB" id="A0A0D0G7N8"/>
<dbReference type="Proteomes" id="UP000032047">
    <property type="component" value="Unassembled WGS sequence"/>
</dbReference>
<sequence length="51" mass="5971">MWKCCEQHVELAIDMYVDEKQQAPEISTVSVDKKEEMCDFCEQRAVYIVGN</sequence>